<evidence type="ECO:0000256" key="4">
    <source>
        <dbReference type="ARBA" id="ARBA00013185"/>
    </source>
</evidence>
<reference evidence="9 10" key="1">
    <citation type="submission" date="2021-03" db="EMBL/GenBank/DDBJ databases">
        <title>Genomic Encyclopedia of Type Strains, Phase IV (KMG-IV): sequencing the most valuable type-strain genomes for metagenomic binning, comparative biology and taxonomic classification.</title>
        <authorList>
            <person name="Goeker M."/>
        </authorList>
    </citation>
    <scope>NUCLEOTIDE SEQUENCE [LARGE SCALE GENOMIC DNA]</scope>
    <source>
        <strain evidence="9 10">DSM 6139</strain>
    </source>
</reference>
<dbReference type="InterPro" id="IPR018052">
    <property type="entry name" value="Ald1_epimerase_CS"/>
</dbReference>
<dbReference type="InterPro" id="IPR008183">
    <property type="entry name" value="Aldose_1/G6P_1-epimerase"/>
</dbReference>
<dbReference type="InterPro" id="IPR014718">
    <property type="entry name" value="GH-type_carb-bd"/>
</dbReference>
<evidence type="ECO:0000256" key="2">
    <source>
        <dbReference type="ARBA" id="ARBA00005028"/>
    </source>
</evidence>
<keyword evidence="10" id="KW-1185">Reference proteome</keyword>
<evidence type="ECO:0000256" key="7">
    <source>
        <dbReference type="ARBA" id="ARBA00023277"/>
    </source>
</evidence>
<dbReference type="Pfam" id="PF01263">
    <property type="entry name" value="Aldose_epim"/>
    <property type="match status" value="1"/>
</dbReference>
<keyword evidence="6 8" id="KW-0413">Isomerase</keyword>
<evidence type="ECO:0000256" key="6">
    <source>
        <dbReference type="ARBA" id="ARBA00023235"/>
    </source>
</evidence>
<dbReference type="CDD" id="cd09019">
    <property type="entry name" value="galactose_mutarotase_like"/>
    <property type="match status" value="1"/>
</dbReference>
<dbReference type="InterPro" id="IPR047215">
    <property type="entry name" value="Galactose_mutarotase-like"/>
</dbReference>
<gene>
    <name evidence="9" type="ORF">J2Z34_000597</name>
</gene>
<evidence type="ECO:0000256" key="1">
    <source>
        <dbReference type="ARBA" id="ARBA00001614"/>
    </source>
</evidence>
<evidence type="ECO:0000313" key="9">
    <source>
        <dbReference type="EMBL" id="MBP1918126.1"/>
    </source>
</evidence>
<sequence>MMEGKLSEDAVRQCMKAYSRKLDLEGTEVHEITLENRAGMKVTALDFGCIITGIYAPDRHGNFKNVVLSYENPDDYLSNPAYFGALIGRTSGRIKDGTFTLSGETFNLALNYGTNSGQGGREGFDKKRYSFSVNTSESMAAMVFRRTSPHLEEGYPGNLQIAVSYSLSEENVFKISYKAVSDSDTIVNLTNHSYFNLSGDFSRSIENHLLMIASDHYAELDDTSAPTGKLIETKGTPFDFNSMKEIGRDIADEDSQLFIGKGYDHPFVLKEGTGVKARLWDRETGRFMEISTDNRALVLYSQNYAQGQVIAGGFTLPERVSAALEVQRLPIGKDGIFLEDSILKQGETFRSNTEYRFGIL</sequence>
<dbReference type="InterPro" id="IPR015443">
    <property type="entry name" value="Aldose_1-epimerase"/>
</dbReference>
<comment type="pathway">
    <text evidence="2 8">Carbohydrate metabolism; hexose metabolism.</text>
</comment>
<dbReference type="EMBL" id="JAGGKC010000003">
    <property type="protein sequence ID" value="MBP1918126.1"/>
    <property type="molecule type" value="Genomic_DNA"/>
</dbReference>
<dbReference type="Proteomes" id="UP001519271">
    <property type="component" value="Unassembled WGS sequence"/>
</dbReference>
<comment type="similarity">
    <text evidence="3 8">Belongs to the aldose epimerase family.</text>
</comment>
<accession>A0ABS4G0V9</accession>
<organism evidence="9 10">
    <name type="scientific">Youngiibacter multivorans</name>
    <dbReference type="NCBI Taxonomy" id="937251"/>
    <lineage>
        <taxon>Bacteria</taxon>
        <taxon>Bacillati</taxon>
        <taxon>Bacillota</taxon>
        <taxon>Clostridia</taxon>
        <taxon>Eubacteriales</taxon>
        <taxon>Clostridiaceae</taxon>
        <taxon>Youngiibacter</taxon>
    </lineage>
</organism>
<comment type="catalytic activity">
    <reaction evidence="1 8">
        <text>alpha-D-glucose = beta-D-glucose</text>
        <dbReference type="Rhea" id="RHEA:10264"/>
        <dbReference type="ChEBI" id="CHEBI:15903"/>
        <dbReference type="ChEBI" id="CHEBI:17925"/>
        <dbReference type="EC" id="5.1.3.3"/>
    </reaction>
</comment>
<dbReference type="GO" id="GO:0004034">
    <property type="term" value="F:aldose 1-epimerase activity"/>
    <property type="evidence" value="ECO:0007669"/>
    <property type="project" value="UniProtKB-EC"/>
</dbReference>
<evidence type="ECO:0000256" key="5">
    <source>
        <dbReference type="ARBA" id="ARBA00014165"/>
    </source>
</evidence>
<dbReference type="NCBIfam" id="NF008277">
    <property type="entry name" value="PRK11055.1"/>
    <property type="match status" value="1"/>
</dbReference>
<dbReference type="Gene3D" id="2.70.98.10">
    <property type="match status" value="1"/>
</dbReference>
<evidence type="ECO:0000313" key="10">
    <source>
        <dbReference type="Proteomes" id="UP001519271"/>
    </source>
</evidence>
<dbReference type="InterPro" id="IPR011013">
    <property type="entry name" value="Gal_mutarotase_sf_dom"/>
</dbReference>
<dbReference type="PIRSF" id="PIRSF005096">
    <property type="entry name" value="GALM"/>
    <property type="match status" value="1"/>
</dbReference>
<dbReference type="PANTHER" id="PTHR10091:SF0">
    <property type="entry name" value="GALACTOSE MUTAROTASE"/>
    <property type="match status" value="1"/>
</dbReference>
<keyword evidence="7 8" id="KW-0119">Carbohydrate metabolism</keyword>
<dbReference type="SUPFAM" id="SSF74650">
    <property type="entry name" value="Galactose mutarotase-like"/>
    <property type="match status" value="1"/>
</dbReference>
<proteinExistence type="inferred from homology"/>
<comment type="caution">
    <text evidence="9">The sequence shown here is derived from an EMBL/GenBank/DDBJ whole genome shotgun (WGS) entry which is preliminary data.</text>
</comment>
<dbReference type="EC" id="5.1.3.3" evidence="4 8"/>
<dbReference type="PROSITE" id="PS00545">
    <property type="entry name" value="ALDOSE_1_EPIMERASE"/>
    <property type="match status" value="1"/>
</dbReference>
<name>A0ABS4G0V9_9CLOT</name>
<evidence type="ECO:0000256" key="3">
    <source>
        <dbReference type="ARBA" id="ARBA00006206"/>
    </source>
</evidence>
<evidence type="ECO:0000256" key="8">
    <source>
        <dbReference type="PIRNR" id="PIRNR005096"/>
    </source>
</evidence>
<protein>
    <recommendedName>
        <fullName evidence="5 8">Aldose 1-epimerase</fullName>
        <ecNumber evidence="4 8">5.1.3.3</ecNumber>
    </recommendedName>
</protein>
<dbReference type="PANTHER" id="PTHR10091">
    <property type="entry name" value="ALDOSE-1-EPIMERASE"/>
    <property type="match status" value="1"/>
</dbReference>